<feature type="transmembrane region" description="Helical" evidence="9">
    <location>
        <begin position="129"/>
        <end position="153"/>
    </location>
</feature>
<feature type="domain" description="Tripartite ATP-independent periplasmic transporters DctQ component" evidence="10">
    <location>
        <begin position="26"/>
        <end position="146"/>
    </location>
</feature>
<evidence type="ECO:0000256" key="4">
    <source>
        <dbReference type="ARBA" id="ARBA00022519"/>
    </source>
</evidence>
<dbReference type="EMBL" id="JBHUEO010000048">
    <property type="protein sequence ID" value="MFD1707872.1"/>
    <property type="molecule type" value="Genomic_DNA"/>
</dbReference>
<proteinExistence type="inferred from homology"/>
<evidence type="ECO:0000259" key="10">
    <source>
        <dbReference type="Pfam" id="PF04290"/>
    </source>
</evidence>
<evidence type="ECO:0000313" key="12">
    <source>
        <dbReference type="Proteomes" id="UP001597301"/>
    </source>
</evidence>
<keyword evidence="6 9" id="KW-1133">Transmembrane helix</keyword>
<evidence type="ECO:0000256" key="2">
    <source>
        <dbReference type="ARBA" id="ARBA00022448"/>
    </source>
</evidence>
<evidence type="ECO:0000313" key="11">
    <source>
        <dbReference type="EMBL" id="MFD1707872.1"/>
    </source>
</evidence>
<dbReference type="Pfam" id="PF04290">
    <property type="entry name" value="DctQ"/>
    <property type="match status" value="1"/>
</dbReference>
<keyword evidence="5 9" id="KW-0812">Transmembrane</keyword>
<evidence type="ECO:0000256" key="9">
    <source>
        <dbReference type="SAM" id="Phobius"/>
    </source>
</evidence>
<evidence type="ECO:0000256" key="5">
    <source>
        <dbReference type="ARBA" id="ARBA00022692"/>
    </source>
</evidence>
<evidence type="ECO:0000256" key="1">
    <source>
        <dbReference type="ARBA" id="ARBA00004429"/>
    </source>
</evidence>
<name>A0ABW4KIW8_9BACI</name>
<accession>A0ABW4KIW8</accession>
<keyword evidence="2" id="KW-0813">Transport</keyword>
<evidence type="ECO:0000256" key="7">
    <source>
        <dbReference type="ARBA" id="ARBA00023136"/>
    </source>
</evidence>
<dbReference type="InterPro" id="IPR055348">
    <property type="entry name" value="DctQ"/>
</dbReference>
<dbReference type="Proteomes" id="UP001597301">
    <property type="component" value="Unassembled WGS sequence"/>
</dbReference>
<sequence length="170" mass="18870">MIWTRLLGFLNRITEYITMSFLVLATILILLQIISRSLLGSSFSWTEELTRFLFIWIVFLGAGIAFKHGSHISIEVFFNKLPPKVKMIVQSLVAVLCVIFFVVLFIKGVEITANSMGQVSPGLGIPMGYVYLVIPISGVLQMLNLIDVSILFAKTGKFPGGNVKSSMKTH</sequence>
<keyword evidence="4" id="KW-0997">Cell inner membrane</keyword>
<evidence type="ECO:0000256" key="8">
    <source>
        <dbReference type="ARBA" id="ARBA00038436"/>
    </source>
</evidence>
<keyword evidence="7 9" id="KW-0472">Membrane</keyword>
<comment type="caution">
    <text evidence="11">The sequence shown here is derived from an EMBL/GenBank/DDBJ whole genome shotgun (WGS) entry which is preliminary data.</text>
</comment>
<feature type="transmembrane region" description="Helical" evidence="9">
    <location>
        <begin position="49"/>
        <end position="66"/>
    </location>
</feature>
<keyword evidence="12" id="KW-1185">Reference proteome</keyword>
<dbReference type="PANTHER" id="PTHR35011">
    <property type="entry name" value="2,3-DIKETO-L-GULONATE TRAP TRANSPORTER SMALL PERMEASE PROTEIN YIAM"/>
    <property type="match status" value="1"/>
</dbReference>
<evidence type="ECO:0000256" key="3">
    <source>
        <dbReference type="ARBA" id="ARBA00022475"/>
    </source>
</evidence>
<comment type="similarity">
    <text evidence="8">Belongs to the TRAP transporter small permease family.</text>
</comment>
<gene>
    <name evidence="11" type="ORF">ACFSCZ_14190</name>
</gene>
<feature type="transmembrane region" description="Helical" evidence="9">
    <location>
        <begin position="87"/>
        <end position="109"/>
    </location>
</feature>
<dbReference type="PANTHER" id="PTHR35011:SF2">
    <property type="entry name" value="2,3-DIKETO-L-GULONATE TRAP TRANSPORTER SMALL PERMEASE PROTEIN YIAM"/>
    <property type="match status" value="1"/>
</dbReference>
<dbReference type="InterPro" id="IPR007387">
    <property type="entry name" value="TRAP_DctQ"/>
</dbReference>
<organism evidence="11 12">
    <name type="scientific">Siminovitchia sediminis</name>
    <dbReference type="NCBI Taxonomy" id="1274353"/>
    <lineage>
        <taxon>Bacteria</taxon>
        <taxon>Bacillati</taxon>
        <taxon>Bacillota</taxon>
        <taxon>Bacilli</taxon>
        <taxon>Bacillales</taxon>
        <taxon>Bacillaceae</taxon>
        <taxon>Siminovitchia</taxon>
    </lineage>
</organism>
<comment type="subcellular location">
    <subcellularLocation>
        <location evidence="1">Cell inner membrane</location>
        <topology evidence="1">Multi-pass membrane protein</topology>
    </subcellularLocation>
</comment>
<protein>
    <submittedName>
        <fullName evidence="11">TRAP transporter small permease</fullName>
    </submittedName>
</protein>
<dbReference type="RefSeq" id="WP_380774715.1">
    <property type="nucleotide sequence ID" value="NZ_JBHUEO010000048.1"/>
</dbReference>
<evidence type="ECO:0000256" key="6">
    <source>
        <dbReference type="ARBA" id="ARBA00022989"/>
    </source>
</evidence>
<reference evidence="12" key="1">
    <citation type="journal article" date="2019" name="Int. J. Syst. Evol. Microbiol.">
        <title>The Global Catalogue of Microorganisms (GCM) 10K type strain sequencing project: providing services to taxonomists for standard genome sequencing and annotation.</title>
        <authorList>
            <consortium name="The Broad Institute Genomics Platform"/>
            <consortium name="The Broad Institute Genome Sequencing Center for Infectious Disease"/>
            <person name="Wu L."/>
            <person name="Ma J."/>
        </authorList>
    </citation>
    <scope>NUCLEOTIDE SEQUENCE [LARGE SCALE GENOMIC DNA]</scope>
    <source>
        <strain evidence="12">CGMCC 1.12295</strain>
    </source>
</reference>
<feature type="transmembrane region" description="Helical" evidence="9">
    <location>
        <begin position="21"/>
        <end position="43"/>
    </location>
</feature>
<keyword evidence="3" id="KW-1003">Cell membrane</keyword>